<proteinExistence type="predicted"/>
<evidence type="ECO:0000313" key="1">
    <source>
        <dbReference type="EMBL" id="GGH17114.1"/>
    </source>
</evidence>
<gene>
    <name evidence="1" type="ORF">GCM10008013_12280</name>
</gene>
<protein>
    <submittedName>
        <fullName evidence="1">Uncharacterized protein</fullName>
    </submittedName>
</protein>
<reference evidence="2" key="1">
    <citation type="journal article" date="2019" name="Int. J. Syst. Evol. Microbiol.">
        <title>The Global Catalogue of Microorganisms (GCM) 10K type strain sequencing project: providing services to taxonomists for standard genome sequencing and annotation.</title>
        <authorList>
            <consortium name="The Broad Institute Genomics Platform"/>
            <consortium name="The Broad Institute Genome Sequencing Center for Infectious Disease"/>
            <person name="Wu L."/>
            <person name="Ma J."/>
        </authorList>
    </citation>
    <scope>NUCLEOTIDE SEQUENCE [LARGE SCALE GENOMIC DNA]</scope>
    <source>
        <strain evidence="2">CGMCC 1.12769</strain>
    </source>
</reference>
<evidence type="ECO:0000313" key="2">
    <source>
        <dbReference type="Proteomes" id="UP000659344"/>
    </source>
</evidence>
<organism evidence="1 2">
    <name type="scientific">Paenibacillus segetis</name>
    <dbReference type="NCBI Taxonomy" id="1325360"/>
    <lineage>
        <taxon>Bacteria</taxon>
        <taxon>Bacillati</taxon>
        <taxon>Bacillota</taxon>
        <taxon>Bacilli</taxon>
        <taxon>Bacillales</taxon>
        <taxon>Paenibacillaceae</taxon>
        <taxon>Paenibacillus</taxon>
    </lineage>
</organism>
<accession>A0ABQ1YA65</accession>
<keyword evidence="2" id="KW-1185">Reference proteome</keyword>
<dbReference type="EMBL" id="BMFT01000001">
    <property type="protein sequence ID" value="GGH17114.1"/>
    <property type="molecule type" value="Genomic_DNA"/>
</dbReference>
<comment type="caution">
    <text evidence="1">The sequence shown here is derived from an EMBL/GenBank/DDBJ whole genome shotgun (WGS) entry which is preliminary data.</text>
</comment>
<dbReference type="RefSeq" id="WP_188536814.1">
    <property type="nucleotide sequence ID" value="NZ_BMFT01000001.1"/>
</dbReference>
<dbReference type="Proteomes" id="UP000659344">
    <property type="component" value="Unassembled WGS sequence"/>
</dbReference>
<sequence>MSGAWSKWSVYEYMRHKYMWTGRCPDMPELLDRFPGMPLSEIKEGMKEFELTITIGGGKIAK</sequence>
<name>A0ABQ1YA65_9BACL</name>